<dbReference type="EMBL" id="QGGW01000004">
    <property type="protein sequence ID" value="PWK60636.1"/>
    <property type="molecule type" value="Genomic_DNA"/>
</dbReference>
<dbReference type="GO" id="GO:0045493">
    <property type="term" value="P:xylan catabolic process"/>
    <property type="evidence" value="ECO:0007669"/>
    <property type="project" value="UniProtKB-KW"/>
</dbReference>
<keyword evidence="3" id="KW-0964">Secreted</keyword>
<evidence type="ECO:0000256" key="1">
    <source>
        <dbReference type="ARBA" id="ARBA00004613"/>
    </source>
</evidence>
<keyword evidence="12" id="KW-1185">Reference proteome</keyword>
<dbReference type="PANTHER" id="PTHR38050">
    <property type="match status" value="1"/>
</dbReference>
<dbReference type="Pfam" id="PF00756">
    <property type="entry name" value="Esterase"/>
    <property type="match status" value="1"/>
</dbReference>
<name>A0A316GHT9_9RHOB</name>
<keyword evidence="5 10" id="KW-0732">Signal</keyword>
<proteinExistence type="inferred from homology"/>
<dbReference type="InterPro" id="IPR000801">
    <property type="entry name" value="Esterase-like"/>
</dbReference>
<dbReference type="PANTHER" id="PTHR38050:SF1">
    <property type="entry name" value="FERULOYL ESTERASE C"/>
    <property type="match status" value="1"/>
</dbReference>
<comment type="similarity">
    <text evidence="2">Belongs to the faeC family.</text>
</comment>
<evidence type="ECO:0000256" key="8">
    <source>
        <dbReference type="ARBA" id="ARBA00023326"/>
    </source>
</evidence>
<organism evidence="11 12">
    <name type="scientific">Roseicyclus mahoneyensis</name>
    <dbReference type="NCBI Taxonomy" id="164332"/>
    <lineage>
        <taxon>Bacteria</taxon>
        <taxon>Pseudomonadati</taxon>
        <taxon>Pseudomonadota</taxon>
        <taxon>Alphaproteobacteria</taxon>
        <taxon>Rhodobacterales</taxon>
        <taxon>Roseobacteraceae</taxon>
        <taxon>Roseicyclus</taxon>
    </lineage>
</organism>
<protein>
    <submittedName>
        <fullName evidence="11">Poly(3-hydroxybutyrate) depolymerase</fullName>
    </submittedName>
</protein>
<dbReference type="Gene3D" id="3.40.50.1820">
    <property type="entry name" value="alpha/beta hydrolase"/>
    <property type="match status" value="1"/>
</dbReference>
<accession>A0A316GHT9</accession>
<keyword evidence="6" id="KW-0378">Hydrolase</keyword>
<dbReference type="InterPro" id="IPR029058">
    <property type="entry name" value="AB_hydrolase_fold"/>
</dbReference>
<dbReference type="OrthoDB" id="9805640at2"/>
<feature type="chain" id="PRO_5016407640" evidence="10">
    <location>
        <begin position="22"/>
        <end position="273"/>
    </location>
</feature>
<comment type="caution">
    <text evidence="11">The sequence shown here is derived from an EMBL/GenBank/DDBJ whole genome shotgun (WGS) entry which is preliminary data.</text>
</comment>
<dbReference type="GO" id="GO:0030600">
    <property type="term" value="F:feruloyl esterase activity"/>
    <property type="evidence" value="ECO:0007669"/>
    <property type="project" value="InterPro"/>
</dbReference>
<evidence type="ECO:0000256" key="4">
    <source>
        <dbReference type="ARBA" id="ARBA00022651"/>
    </source>
</evidence>
<evidence type="ECO:0000256" key="3">
    <source>
        <dbReference type="ARBA" id="ARBA00022525"/>
    </source>
</evidence>
<dbReference type="RefSeq" id="WP_109667994.1">
    <property type="nucleotide sequence ID" value="NZ_QGGW01000004.1"/>
</dbReference>
<evidence type="ECO:0000256" key="5">
    <source>
        <dbReference type="ARBA" id="ARBA00022729"/>
    </source>
</evidence>
<evidence type="ECO:0000256" key="10">
    <source>
        <dbReference type="SAM" id="SignalP"/>
    </source>
</evidence>
<keyword evidence="4" id="KW-0858">Xylan degradation</keyword>
<gene>
    <name evidence="11" type="ORF">C7455_104273</name>
</gene>
<keyword evidence="7" id="KW-0119">Carbohydrate metabolism</keyword>
<feature type="signal peptide" evidence="10">
    <location>
        <begin position="1"/>
        <end position="21"/>
    </location>
</feature>
<evidence type="ECO:0000313" key="11">
    <source>
        <dbReference type="EMBL" id="PWK60636.1"/>
    </source>
</evidence>
<reference evidence="11 12" key="1">
    <citation type="submission" date="2018-05" db="EMBL/GenBank/DDBJ databases">
        <title>Genomic Encyclopedia of Type Strains, Phase IV (KMG-IV): sequencing the most valuable type-strain genomes for metagenomic binning, comparative biology and taxonomic classification.</title>
        <authorList>
            <person name="Goeker M."/>
        </authorList>
    </citation>
    <scope>NUCLEOTIDE SEQUENCE [LARGE SCALE GENOMIC DNA]</scope>
    <source>
        <strain evidence="11 12">DSM 16097</strain>
    </source>
</reference>
<evidence type="ECO:0000256" key="2">
    <source>
        <dbReference type="ARBA" id="ARBA00010278"/>
    </source>
</evidence>
<evidence type="ECO:0000256" key="7">
    <source>
        <dbReference type="ARBA" id="ARBA00023277"/>
    </source>
</evidence>
<keyword evidence="8" id="KW-0624">Polysaccharide degradation</keyword>
<dbReference type="InterPro" id="IPR043595">
    <property type="entry name" value="FaeB/C/D"/>
</dbReference>
<dbReference type="AlphaFoldDB" id="A0A316GHT9"/>
<sequence>MIAARLTALAIGLCTAGSAQAACGDDPAACTVPGGSYHIVLPDGAPAATPALVFLHGFGSSGEGTLRNTGMVEAAVDRGYAVIAPDGQPREGRDGLSWDFHPERPARRDEGAFIRAVADDAAARFGLDRDVMLLSGFSIGGSLTSYVACAVPGSFRAYAPVAGSFWRPHPAACAGAVNLHHVHGWQDGTVPLEGRVLGSGVAQGDVFVALQIWRTANGCRLQPDAHGAQGDYQIRSWTGCDSGARLDFALHPGGHSVPPGWADLALDWFEALP</sequence>
<evidence type="ECO:0000256" key="9">
    <source>
        <dbReference type="ARBA" id="ARBA00025250"/>
    </source>
</evidence>
<comment type="function">
    <text evidence="9">Involved in degradation of plant cell walls. Hydrolyzes the feruloyl-arabinose ester bond in arabinoxylans, and the feruloyl-galactose ester bond in pectin. Active against paranitrophenyl-acetate, methyl ferulate and wheat arabinoxylan.</text>
</comment>
<evidence type="ECO:0000313" key="12">
    <source>
        <dbReference type="Proteomes" id="UP000245708"/>
    </source>
</evidence>
<evidence type="ECO:0000256" key="6">
    <source>
        <dbReference type="ARBA" id="ARBA00022801"/>
    </source>
</evidence>
<dbReference type="SUPFAM" id="SSF53474">
    <property type="entry name" value="alpha/beta-Hydrolases"/>
    <property type="match status" value="1"/>
</dbReference>
<dbReference type="Proteomes" id="UP000245708">
    <property type="component" value="Unassembled WGS sequence"/>
</dbReference>
<dbReference type="GO" id="GO:0005576">
    <property type="term" value="C:extracellular region"/>
    <property type="evidence" value="ECO:0007669"/>
    <property type="project" value="UniProtKB-SubCell"/>
</dbReference>
<comment type="subcellular location">
    <subcellularLocation>
        <location evidence="1">Secreted</location>
    </subcellularLocation>
</comment>